<comment type="caution">
    <text evidence="1">The sequence shown here is derived from an EMBL/GenBank/DDBJ whole genome shotgun (WGS) entry which is preliminary data.</text>
</comment>
<evidence type="ECO:0000313" key="1">
    <source>
        <dbReference type="EMBL" id="CAF4459385.1"/>
    </source>
</evidence>
<dbReference type="AlphaFoldDB" id="A0A8S2WU32"/>
<evidence type="ECO:0000313" key="2">
    <source>
        <dbReference type="Proteomes" id="UP000682733"/>
    </source>
</evidence>
<feature type="non-terminal residue" evidence="1">
    <location>
        <position position="1"/>
    </location>
</feature>
<sequence length="80" mass="8803">AADILGRIYWPLFVLYLLVFVDMTANDLQCFTSPDVKSAAADETSLTCTTTDLPNDQSSVEQKLSSSTPKCKEEVVANRE</sequence>
<dbReference type="EMBL" id="CAJOBA010085015">
    <property type="protein sequence ID" value="CAF4459385.1"/>
    <property type="molecule type" value="Genomic_DNA"/>
</dbReference>
<dbReference type="Proteomes" id="UP000682733">
    <property type="component" value="Unassembled WGS sequence"/>
</dbReference>
<gene>
    <name evidence="1" type="ORF">TMI583_LOCUS46180</name>
</gene>
<accession>A0A8S2WU32</accession>
<proteinExistence type="predicted"/>
<reference evidence="1" key="1">
    <citation type="submission" date="2021-02" db="EMBL/GenBank/DDBJ databases">
        <authorList>
            <person name="Nowell W R."/>
        </authorList>
    </citation>
    <scope>NUCLEOTIDE SEQUENCE</scope>
</reference>
<organism evidence="1 2">
    <name type="scientific">Didymodactylos carnosus</name>
    <dbReference type="NCBI Taxonomy" id="1234261"/>
    <lineage>
        <taxon>Eukaryota</taxon>
        <taxon>Metazoa</taxon>
        <taxon>Spiralia</taxon>
        <taxon>Gnathifera</taxon>
        <taxon>Rotifera</taxon>
        <taxon>Eurotatoria</taxon>
        <taxon>Bdelloidea</taxon>
        <taxon>Philodinida</taxon>
        <taxon>Philodinidae</taxon>
        <taxon>Didymodactylos</taxon>
    </lineage>
</organism>
<name>A0A8S2WU32_9BILA</name>
<protein>
    <submittedName>
        <fullName evidence="1">Uncharacterized protein</fullName>
    </submittedName>
</protein>